<keyword evidence="7" id="KW-1185">Reference proteome</keyword>
<dbReference type="RefSeq" id="WP_015232661.1">
    <property type="nucleotide sequence ID" value="NC_019791.1"/>
</dbReference>
<name>L0ABG7_CALLD</name>
<reference evidence="7" key="1">
    <citation type="submission" date="2012-03" db="EMBL/GenBank/DDBJ databases">
        <title>Complete genome of Caldisphaera lagunensis DSM 15908.</title>
        <authorList>
            <person name="Lucas S."/>
            <person name="Copeland A."/>
            <person name="Lapidus A."/>
            <person name="Glavina del Rio T."/>
            <person name="Dalin E."/>
            <person name="Tice H."/>
            <person name="Bruce D."/>
            <person name="Goodwin L."/>
            <person name="Pitluck S."/>
            <person name="Peters L."/>
            <person name="Mikhailova N."/>
            <person name="Teshima H."/>
            <person name="Kyrpides N."/>
            <person name="Mavromatis K."/>
            <person name="Ivanova N."/>
            <person name="Brettin T."/>
            <person name="Detter J.C."/>
            <person name="Han C."/>
            <person name="Larimer F."/>
            <person name="Land M."/>
            <person name="Hauser L."/>
            <person name="Markowitz V."/>
            <person name="Cheng J.-F."/>
            <person name="Hugenholtz P."/>
            <person name="Woyke T."/>
            <person name="Wu D."/>
            <person name="Spring S."/>
            <person name="Schroeder M."/>
            <person name="Brambilla E."/>
            <person name="Klenk H.-P."/>
            <person name="Eisen J.A."/>
        </authorList>
    </citation>
    <scope>NUCLEOTIDE SEQUENCE [LARGE SCALE GENOMIC DNA]</scope>
    <source>
        <strain evidence="7">DSM 15908 / JCM 11604 / IC-154</strain>
    </source>
</reference>
<dbReference type="Gene3D" id="3.40.50.1950">
    <property type="entry name" value="Flavin prenyltransferase-like"/>
    <property type="match status" value="1"/>
</dbReference>
<dbReference type="InParanoid" id="L0ABG7"/>
<dbReference type="InterPro" id="IPR036551">
    <property type="entry name" value="Flavin_trans-like"/>
</dbReference>
<dbReference type="STRING" id="1056495.Calag_1042"/>
<evidence type="ECO:0000259" key="5">
    <source>
        <dbReference type="Pfam" id="PF02441"/>
    </source>
</evidence>
<evidence type="ECO:0000256" key="1">
    <source>
        <dbReference type="ARBA" id="ARBA00022602"/>
    </source>
</evidence>
<keyword evidence="4" id="KW-0808">Transferase</keyword>
<evidence type="ECO:0000313" key="7">
    <source>
        <dbReference type="Proteomes" id="UP000010469"/>
    </source>
</evidence>
<evidence type="ECO:0000256" key="4">
    <source>
        <dbReference type="ARBA" id="ARBA00022679"/>
    </source>
</evidence>
<evidence type="ECO:0000256" key="2">
    <source>
        <dbReference type="ARBA" id="ARBA00022630"/>
    </source>
</evidence>
<dbReference type="GO" id="GO:0004659">
    <property type="term" value="F:prenyltransferase activity"/>
    <property type="evidence" value="ECO:0007669"/>
    <property type="project" value="UniProtKB-KW"/>
</dbReference>
<dbReference type="EMBL" id="CP003378">
    <property type="protein sequence ID" value="AFZ70764.1"/>
    <property type="molecule type" value="Genomic_DNA"/>
</dbReference>
<proteinExistence type="predicted"/>
<protein>
    <submittedName>
        <fullName evidence="6">Polyprenyl p-hydroxybenzoate/phenylacrylic acid decarboxylase</fullName>
    </submittedName>
</protein>
<dbReference type="AlphaFoldDB" id="L0ABG7"/>
<keyword evidence="1" id="KW-0637">Prenyltransferase</keyword>
<evidence type="ECO:0000256" key="3">
    <source>
        <dbReference type="ARBA" id="ARBA00022643"/>
    </source>
</evidence>
<dbReference type="SUPFAM" id="SSF52507">
    <property type="entry name" value="Homo-oligomeric flavin-containing Cys decarboxylases, HFCD"/>
    <property type="match status" value="1"/>
</dbReference>
<keyword evidence="2" id="KW-0285">Flavoprotein</keyword>
<dbReference type="HOGENOM" id="CLU_074522_0_1_2"/>
<dbReference type="InterPro" id="IPR004507">
    <property type="entry name" value="UbiX-like"/>
</dbReference>
<dbReference type="Proteomes" id="UP000010469">
    <property type="component" value="Chromosome"/>
</dbReference>
<dbReference type="InterPro" id="IPR003382">
    <property type="entry name" value="Flavoprotein"/>
</dbReference>
<evidence type="ECO:0000313" key="6">
    <source>
        <dbReference type="EMBL" id="AFZ70764.1"/>
    </source>
</evidence>
<dbReference type="NCBIfam" id="TIGR00421">
    <property type="entry name" value="ubiX_pad"/>
    <property type="match status" value="1"/>
</dbReference>
<gene>
    <name evidence="6" type="ordered locus">Calag_1042</name>
</gene>
<keyword evidence="3" id="KW-0288">FMN</keyword>
<accession>L0ABG7</accession>
<sequence>MECDDISVALTGASGIKYGLRLIEVLKQSNISIKGIIYSNSSIEVAKAEEGIEKNSFINILKQYANIYDENDFNSPLASSSNISKCMVICPASMKTIGLIANGIESTLISRAALAHLRLRRPLVVAFRETPLGIAELRNLLRIAHYGGIIMPLSPGFYSNKNNIEDLINFMVGKILDSLNIPNNLYKRWD</sequence>
<dbReference type="Pfam" id="PF02441">
    <property type="entry name" value="Flavoprotein"/>
    <property type="match status" value="1"/>
</dbReference>
<dbReference type="KEGG" id="clg:Calag_1042"/>
<organism evidence="6 7">
    <name type="scientific">Caldisphaera lagunensis (strain DSM 15908 / JCM 11604 / ANMR 0165 / IC-154)</name>
    <dbReference type="NCBI Taxonomy" id="1056495"/>
    <lineage>
        <taxon>Archaea</taxon>
        <taxon>Thermoproteota</taxon>
        <taxon>Thermoprotei</taxon>
        <taxon>Acidilobales</taxon>
        <taxon>Caldisphaeraceae</taxon>
        <taxon>Caldisphaera</taxon>
    </lineage>
</organism>
<dbReference type="OrthoDB" id="9540at2157"/>
<dbReference type="eggNOG" id="arCOG01703">
    <property type="taxonomic scope" value="Archaea"/>
</dbReference>
<feature type="domain" description="Flavoprotein" evidence="5">
    <location>
        <begin position="6"/>
        <end position="179"/>
    </location>
</feature>
<dbReference type="GeneID" id="14212302"/>